<feature type="compositionally biased region" description="Basic and acidic residues" evidence="1">
    <location>
        <begin position="103"/>
        <end position="130"/>
    </location>
</feature>
<feature type="compositionally biased region" description="Basic residues" evidence="1">
    <location>
        <begin position="194"/>
        <end position="203"/>
    </location>
</feature>
<evidence type="ECO:0008006" key="4">
    <source>
        <dbReference type="Google" id="ProtNLM"/>
    </source>
</evidence>
<dbReference type="AlphaFoldDB" id="A0A2B7WFD9"/>
<dbReference type="EMBL" id="PDNC01000261">
    <property type="protein sequence ID" value="PGG95200.1"/>
    <property type="molecule type" value="Genomic_DNA"/>
</dbReference>
<evidence type="ECO:0000313" key="2">
    <source>
        <dbReference type="EMBL" id="PGG95200.1"/>
    </source>
</evidence>
<feature type="compositionally biased region" description="Basic residues" evidence="1">
    <location>
        <begin position="221"/>
        <end position="241"/>
    </location>
</feature>
<proteinExistence type="predicted"/>
<feature type="compositionally biased region" description="Basic and acidic residues" evidence="1">
    <location>
        <begin position="137"/>
        <end position="155"/>
    </location>
</feature>
<evidence type="ECO:0000256" key="1">
    <source>
        <dbReference type="SAM" id="MobiDB-lite"/>
    </source>
</evidence>
<feature type="region of interest" description="Disordered" evidence="1">
    <location>
        <begin position="67"/>
        <end position="405"/>
    </location>
</feature>
<feature type="compositionally biased region" description="Basic and acidic residues" evidence="1">
    <location>
        <begin position="242"/>
        <end position="262"/>
    </location>
</feature>
<dbReference type="STRING" id="2060905.A0A2B7WFD9"/>
<name>A0A2B7WFD9_9EURO</name>
<dbReference type="OrthoDB" id="2431475at2759"/>
<reference evidence="2 3" key="1">
    <citation type="submission" date="2017-10" db="EMBL/GenBank/DDBJ databases">
        <title>Comparative genomics in systemic dimorphic fungi from Ajellomycetaceae.</title>
        <authorList>
            <person name="Munoz J.F."/>
            <person name="Mcewen J.G."/>
            <person name="Clay O.K."/>
            <person name="Cuomo C.A."/>
        </authorList>
    </citation>
    <scope>NUCLEOTIDE SEQUENCE [LARGE SCALE GENOMIC DNA]</scope>
    <source>
        <strain evidence="2 3">UAMH130</strain>
    </source>
</reference>
<sequence length="515" mass="58135">MSRKIGADSANGPDLDDDEYVAQLLAKDARDSSLRYSTLGTNAFIPLQRPSPRAPKPNTRFLRNILRETDSHNASLKRKEEEEARERLRVLQRGHGPSSGSRPARDLYDVRAAKRRKVEASIDNKYEGSGHSRRQKGRGEESRHLSHDRERERPREQRRRGREYDENSDDEEKARRHKSSKSRRHTKEDDRSHRSSRSRRHAEHNHSSEKHRSSDDDRERRSHRRQKRHRSRSGSPSRTRRRSPERSSSRKGTLKDKDESHGEHHHPRKHRTSTTSRETRNATEGGKSPHPRQTSPRHGTPEPPPQSRDVDTIEPAGPASASDSDSDSDPLESLIGPLPPSAENDNTPPLRSRGRGAYKSKSNTIDAHFAPDYDPALDIHPDDQDEDEGNTANPSKGLTGRRRPVAGLVTAEDDDWDMALEALRDRALWRRKGADRLRAAGFDEGVIKKWAGNGAFAGLDGGAGGAGGAGGGVYRDTGRERDVADVKWVKRGEQRDWDRGKVLTDDGQVEIRPEW</sequence>
<accession>A0A2B7WFD9</accession>
<dbReference type="PANTHER" id="PTHR40132">
    <property type="entry name" value="PRE-MRNA-SPLICING FACTOR 38B"/>
    <property type="match status" value="1"/>
</dbReference>
<organism evidence="2 3">
    <name type="scientific">Blastomyces parvus</name>
    <dbReference type="NCBI Taxonomy" id="2060905"/>
    <lineage>
        <taxon>Eukaryota</taxon>
        <taxon>Fungi</taxon>
        <taxon>Dikarya</taxon>
        <taxon>Ascomycota</taxon>
        <taxon>Pezizomycotina</taxon>
        <taxon>Eurotiomycetes</taxon>
        <taxon>Eurotiomycetidae</taxon>
        <taxon>Onygenales</taxon>
        <taxon>Ajellomycetaceae</taxon>
        <taxon>Blastomyces</taxon>
    </lineage>
</organism>
<evidence type="ECO:0000313" key="3">
    <source>
        <dbReference type="Proteomes" id="UP000224080"/>
    </source>
</evidence>
<comment type="caution">
    <text evidence="2">The sequence shown here is derived from an EMBL/GenBank/DDBJ whole genome shotgun (WGS) entry which is preliminary data.</text>
</comment>
<keyword evidence="3" id="KW-1185">Reference proteome</keyword>
<dbReference type="Proteomes" id="UP000224080">
    <property type="component" value="Unassembled WGS sequence"/>
</dbReference>
<feature type="compositionally biased region" description="Basic and acidic residues" evidence="1">
    <location>
        <begin position="204"/>
        <end position="220"/>
    </location>
</feature>
<protein>
    <recommendedName>
        <fullName evidence="4">Pre-mRNA-splicing factor 38B</fullName>
    </recommendedName>
</protein>
<dbReference type="PANTHER" id="PTHR40132:SF1">
    <property type="entry name" value="PRE-MRNA-SPLICING FACTOR 38B"/>
    <property type="match status" value="1"/>
</dbReference>
<feature type="compositionally biased region" description="Basic residues" evidence="1">
    <location>
        <begin position="175"/>
        <end position="185"/>
    </location>
</feature>
<gene>
    <name evidence="2" type="ORF">GX51_08307</name>
</gene>
<feature type="compositionally biased region" description="Basic residues" evidence="1">
    <location>
        <begin position="263"/>
        <end position="272"/>
    </location>
</feature>
<feature type="compositionally biased region" description="Basic and acidic residues" evidence="1">
    <location>
        <begin position="67"/>
        <end position="89"/>
    </location>
</feature>